<dbReference type="InterPro" id="IPR039793">
    <property type="entry name" value="UROS/Hem4"/>
</dbReference>
<dbReference type="AlphaFoldDB" id="A0A845PSM0"/>
<evidence type="ECO:0000313" key="3">
    <source>
        <dbReference type="Proteomes" id="UP000553459"/>
    </source>
</evidence>
<reference evidence="2 3" key="1">
    <citation type="submission" date="2019-11" db="EMBL/GenBank/DDBJ databases">
        <title>Characterization of Elizabethkingia argenteiflava sp. nov., isolated from inner surface of Soybean Pods.</title>
        <authorList>
            <person name="Mo S."/>
        </authorList>
    </citation>
    <scope>NUCLEOTIDE SEQUENCE [LARGE SCALE GENOMIC DNA]</scope>
    <source>
        <strain evidence="2 3">YB22</strain>
    </source>
</reference>
<dbReference type="Pfam" id="PF02602">
    <property type="entry name" value="HEM4"/>
    <property type="match status" value="1"/>
</dbReference>
<dbReference type="GO" id="GO:0006780">
    <property type="term" value="P:uroporphyrinogen III biosynthetic process"/>
    <property type="evidence" value="ECO:0007669"/>
    <property type="project" value="InterPro"/>
</dbReference>
<accession>A0A845PSM0</accession>
<dbReference type="InterPro" id="IPR036108">
    <property type="entry name" value="4pyrrol_syn_uPrphyn_synt_sf"/>
</dbReference>
<keyword evidence="3" id="KW-1185">Reference proteome</keyword>
<comment type="caution">
    <text evidence="2">The sequence shown here is derived from an EMBL/GenBank/DDBJ whole genome shotgun (WGS) entry which is preliminary data.</text>
</comment>
<dbReference type="Proteomes" id="UP000553459">
    <property type="component" value="Unassembled WGS sequence"/>
</dbReference>
<dbReference type="GO" id="GO:0005829">
    <property type="term" value="C:cytosol"/>
    <property type="evidence" value="ECO:0007669"/>
    <property type="project" value="TreeGrafter"/>
</dbReference>
<dbReference type="RefSeq" id="WP_166518978.1">
    <property type="nucleotide sequence ID" value="NZ_JAAABJ010000372.1"/>
</dbReference>
<evidence type="ECO:0000259" key="1">
    <source>
        <dbReference type="Pfam" id="PF02602"/>
    </source>
</evidence>
<dbReference type="InterPro" id="IPR003754">
    <property type="entry name" value="4pyrrol_synth_uPrphyn_synth"/>
</dbReference>
<proteinExistence type="predicted"/>
<protein>
    <submittedName>
        <fullName evidence="2">Uroporphyrinogen-III synthase</fullName>
    </submittedName>
</protein>
<gene>
    <name evidence="2" type="ORF">GNY06_04380</name>
</gene>
<dbReference type="CDD" id="cd06578">
    <property type="entry name" value="HemD"/>
    <property type="match status" value="1"/>
</dbReference>
<evidence type="ECO:0000313" key="2">
    <source>
        <dbReference type="EMBL" id="NAW50655.1"/>
    </source>
</evidence>
<dbReference type="PANTHER" id="PTHR12390:SF0">
    <property type="entry name" value="UROPORPHYRINOGEN-III SYNTHASE"/>
    <property type="match status" value="1"/>
</dbReference>
<name>A0A845PSM0_9FLAO</name>
<organism evidence="2 3">
    <name type="scientific">Elizabethkingia argenteiflava</name>
    <dbReference type="NCBI Taxonomy" id="2681556"/>
    <lineage>
        <taxon>Bacteria</taxon>
        <taxon>Pseudomonadati</taxon>
        <taxon>Bacteroidota</taxon>
        <taxon>Flavobacteriia</taxon>
        <taxon>Flavobacteriales</taxon>
        <taxon>Weeksellaceae</taxon>
        <taxon>Elizabethkingia</taxon>
    </lineage>
</organism>
<feature type="domain" description="Tetrapyrrole biosynthesis uroporphyrinogen III synthase" evidence="1">
    <location>
        <begin position="22"/>
        <end position="212"/>
    </location>
</feature>
<dbReference type="EMBL" id="JAAABJ010000372">
    <property type="protein sequence ID" value="NAW50655.1"/>
    <property type="molecule type" value="Genomic_DNA"/>
</dbReference>
<dbReference type="Gene3D" id="3.40.50.10090">
    <property type="match status" value="2"/>
</dbReference>
<sequence length="220" mass="25089">MEPRILFTKELPKAYIQQKLGDGFELFFLPVIGFRSSSEIMDTRDCHHFVFTSIQGVRSVEGKINFPENTKCYTVGEKAREALKGLGLSVEITAKNAQELSSKMKNCMRPTKIMHFCGSKALPTLKQELTAAGFEWIENVVYETILLYPEWHKPTEALVFFSPSGVESFLKKNKINHQRLFAIGETTAKFLRNLSSNKVITSKKETLEDLLQVIKDNYND</sequence>
<dbReference type="GO" id="GO:0004852">
    <property type="term" value="F:uroporphyrinogen-III synthase activity"/>
    <property type="evidence" value="ECO:0007669"/>
    <property type="project" value="InterPro"/>
</dbReference>
<dbReference type="PANTHER" id="PTHR12390">
    <property type="entry name" value="UROPORPHYRINOGEN III SYNTHASE"/>
    <property type="match status" value="1"/>
</dbReference>
<dbReference type="SUPFAM" id="SSF69618">
    <property type="entry name" value="HemD-like"/>
    <property type="match status" value="1"/>
</dbReference>